<evidence type="ECO:0000313" key="5">
    <source>
        <dbReference type="EMBL" id="SDK87454.1"/>
    </source>
</evidence>
<dbReference type="InterPro" id="IPR015422">
    <property type="entry name" value="PyrdxlP-dep_Trfase_small"/>
</dbReference>
<keyword evidence="6" id="KW-1185">Reference proteome</keyword>
<dbReference type="CDD" id="cd06502">
    <property type="entry name" value="TA_like"/>
    <property type="match status" value="1"/>
</dbReference>
<evidence type="ECO:0000313" key="6">
    <source>
        <dbReference type="Proteomes" id="UP000199053"/>
    </source>
</evidence>
<organism evidence="5 6">
    <name type="scientific">Maridesulfovibrio ferrireducens</name>
    <dbReference type="NCBI Taxonomy" id="246191"/>
    <lineage>
        <taxon>Bacteria</taxon>
        <taxon>Pseudomonadati</taxon>
        <taxon>Thermodesulfobacteriota</taxon>
        <taxon>Desulfovibrionia</taxon>
        <taxon>Desulfovibrionales</taxon>
        <taxon>Desulfovibrionaceae</taxon>
        <taxon>Maridesulfovibrio</taxon>
    </lineage>
</organism>
<comment type="cofactor">
    <cofactor evidence="1">
        <name>pyridoxal 5'-phosphate</name>
        <dbReference type="ChEBI" id="CHEBI:597326"/>
    </cofactor>
</comment>
<feature type="domain" description="Aromatic amino acid beta-eliminating lyase/threonine aldolase" evidence="4">
    <location>
        <begin position="4"/>
        <end position="290"/>
    </location>
</feature>
<evidence type="ECO:0000256" key="2">
    <source>
        <dbReference type="ARBA" id="ARBA00006966"/>
    </source>
</evidence>
<comment type="similarity">
    <text evidence="2">Belongs to the threonine aldolase family.</text>
</comment>
<evidence type="ECO:0000256" key="3">
    <source>
        <dbReference type="ARBA" id="ARBA00022898"/>
    </source>
</evidence>
<dbReference type="GO" id="GO:0006520">
    <property type="term" value="P:amino acid metabolic process"/>
    <property type="evidence" value="ECO:0007669"/>
    <property type="project" value="InterPro"/>
</dbReference>
<dbReference type="OrthoDB" id="9774495at2"/>
<protein>
    <submittedName>
        <fullName evidence="5">L-threonine aldolase</fullName>
    </submittedName>
</protein>
<sequence length="339" mass="37069">MRAFASDNYAGVHPDIMEAIINANSDDMSSYGNDPISEAAKNLFLEHFGKDAKVFFMGTGTATNTLILKHITTSWNSVICADTAHINVDECGSVEAVAGVKIIHAEAVNGKISVESIKPLLFDEKDVHRSQPAVISITQNTELGTVYTLAETKAICDYAHEKGLLVHMDGARLANAAATLGATFKEMTIDCGVDVLSFGGTKNGCMCAEAAVFINPEIGKDFEFVRKQGMQLVSKMRYIGAQFKALLTDELWLKNARRSNELAALLAQKVQGISEVQITRPVEANAVFAIIPAHCIPQLQEKFPFYVWNEATGEVRWMASWSTTEEDIENFVSALKELI</sequence>
<reference evidence="6" key="1">
    <citation type="submission" date="2016-10" db="EMBL/GenBank/DDBJ databases">
        <authorList>
            <person name="Varghese N."/>
            <person name="Submissions S."/>
        </authorList>
    </citation>
    <scope>NUCLEOTIDE SEQUENCE [LARGE SCALE GENOMIC DNA]</scope>
    <source>
        <strain evidence="6">DSM 16995</strain>
    </source>
</reference>
<dbReference type="GO" id="GO:0016829">
    <property type="term" value="F:lyase activity"/>
    <property type="evidence" value="ECO:0007669"/>
    <property type="project" value="InterPro"/>
</dbReference>
<dbReference type="AlphaFoldDB" id="A0A1G9FGD1"/>
<accession>A0A1G9FGD1</accession>
<dbReference type="STRING" id="246191.SAMN05660337_1530"/>
<name>A0A1G9FGD1_9BACT</name>
<dbReference type="RefSeq" id="WP_092159794.1">
    <property type="nucleotide sequence ID" value="NZ_FNGA01000002.1"/>
</dbReference>
<evidence type="ECO:0000259" key="4">
    <source>
        <dbReference type="Pfam" id="PF01212"/>
    </source>
</evidence>
<dbReference type="PANTHER" id="PTHR48097">
    <property type="entry name" value="L-THREONINE ALDOLASE-RELATED"/>
    <property type="match status" value="1"/>
</dbReference>
<dbReference type="Pfam" id="PF01212">
    <property type="entry name" value="Beta_elim_lyase"/>
    <property type="match status" value="1"/>
</dbReference>
<dbReference type="Proteomes" id="UP000199053">
    <property type="component" value="Unassembled WGS sequence"/>
</dbReference>
<keyword evidence="3" id="KW-0663">Pyridoxal phosphate</keyword>
<dbReference type="InterPro" id="IPR015421">
    <property type="entry name" value="PyrdxlP-dep_Trfase_major"/>
</dbReference>
<dbReference type="PANTHER" id="PTHR48097:SF5">
    <property type="entry name" value="LOW SPECIFICITY L-THREONINE ALDOLASE"/>
    <property type="match status" value="1"/>
</dbReference>
<proteinExistence type="inferred from homology"/>
<evidence type="ECO:0000256" key="1">
    <source>
        <dbReference type="ARBA" id="ARBA00001933"/>
    </source>
</evidence>
<dbReference type="EMBL" id="FNGA01000002">
    <property type="protein sequence ID" value="SDK87454.1"/>
    <property type="molecule type" value="Genomic_DNA"/>
</dbReference>
<dbReference type="Gene3D" id="3.40.640.10">
    <property type="entry name" value="Type I PLP-dependent aspartate aminotransferase-like (Major domain)"/>
    <property type="match status" value="1"/>
</dbReference>
<dbReference type="SUPFAM" id="SSF53383">
    <property type="entry name" value="PLP-dependent transferases"/>
    <property type="match status" value="1"/>
</dbReference>
<dbReference type="Gene3D" id="3.90.1150.10">
    <property type="entry name" value="Aspartate Aminotransferase, domain 1"/>
    <property type="match status" value="1"/>
</dbReference>
<dbReference type="InterPro" id="IPR001597">
    <property type="entry name" value="ArAA_b-elim_lyase/Thr_aldolase"/>
</dbReference>
<dbReference type="InterPro" id="IPR015424">
    <property type="entry name" value="PyrdxlP-dep_Trfase"/>
</dbReference>
<gene>
    <name evidence="5" type="ORF">SAMN05660337_1530</name>
</gene>